<evidence type="ECO:0000313" key="3">
    <source>
        <dbReference type="EMBL" id="SHK92257.1"/>
    </source>
</evidence>
<dbReference type="InterPro" id="IPR025420">
    <property type="entry name" value="DUF4143"/>
</dbReference>
<dbReference type="Pfam" id="PF13635">
    <property type="entry name" value="DUF4143"/>
    <property type="match status" value="1"/>
</dbReference>
<accession>A0A1M6WEY1</accession>
<feature type="domain" description="DUF4143" evidence="2">
    <location>
        <begin position="175"/>
        <end position="334"/>
    </location>
</feature>
<gene>
    <name evidence="3" type="ORF">SAMN05720469_1249</name>
</gene>
<sequence>MISREMQEKVQKLANQYPFVAVTGPRQSGKSTLLRNLFQDYDYVSLEDLDERDLAERDPRAFIRMHPDKAILDEVQRVPGLLSYLQTHADEVGRTGMYILSGSQNFLLMEKLGQSLAGRVALLDLLPFSHSELKAAGILPPSLDDEIFTGGYPRIFDKGIAPTDFYPSYLRTYVERDLRTLKNVGNLNLFVKFLKLCAGRIGQLLNESSLANECGVSTPTINSWLSVLEASFILYRLRPDFRNFNKRLVKTPKIYFYDTGLACSLLEIDSANQLKSHFARGSLFENLVINEFMKKSLNQGKEPRLSFWRDNVGHEVDLIQDRNGMPFAYEIKSGETFNREFLDNLNFWGKISGFPPEQRTVVYAGAKEMPLTEAQVVPWVKLADTSVVS</sequence>
<dbReference type="Pfam" id="PF13173">
    <property type="entry name" value="AAA_14"/>
    <property type="match status" value="1"/>
</dbReference>
<dbReference type="PANTHER" id="PTHR43566:SF2">
    <property type="entry name" value="DUF4143 DOMAIN-CONTAINING PROTEIN"/>
    <property type="match status" value="1"/>
</dbReference>
<name>A0A1M6WEY1_9BACT</name>
<dbReference type="AlphaFoldDB" id="A0A1M6WEY1"/>
<dbReference type="Gene3D" id="3.40.50.300">
    <property type="entry name" value="P-loop containing nucleotide triphosphate hydrolases"/>
    <property type="match status" value="1"/>
</dbReference>
<protein>
    <recommendedName>
        <fullName evidence="5">AAA+ ATPase domain-containing protein</fullName>
    </recommendedName>
</protein>
<dbReference type="EMBL" id="FRAW01000024">
    <property type="protein sequence ID" value="SHK92257.1"/>
    <property type="molecule type" value="Genomic_DNA"/>
</dbReference>
<proteinExistence type="predicted"/>
<evidence type="ECO:0000259" key="2">
    <source>
        <dbReference type="Pfam" id="PF13635"/>
    </source>
</evidence>
<organism evidence="3 4">
    <name type="scientific">Fibrobacter intestinalis</name>
    <dbReference type="NCBI Taxonomy" id="28122"/>
    <lineage>
        <taxon>Bacteria</taxon>
        <taxon>Pseudomonadati</taxon>
        <taxon>Fibrobacterota</taxon>
        <taxon>Fibrobacteria</taxon>
        <taxon>Fibrobacterales</taxon>
        <taxon>Fibrobacteraceae</taxon>
        <taxon>Fibrobacter</taxon>
    </lineage>
</organism>
<dbReference type="InterPro" id="IPR027417">
    <property type="entry name" value="P-loop_NTPase"/>
</dbReference>
<dbReference type="PANTHER" id="PTHR43566">
    <property type="entry name" value="CONSERVED PROTEIN"/>
    <property type="match status" value="1"/>
</dbReference>
<dbReference type="InterPro" id="IPR041682">
    <property type="entry name" value="AAA_14"/>
</dbReference>
<evidence type="ECO:0000259" key="1">
    <source>
        <dbReference type="Pfam" id="PF13173"/>
    </source>
</evidence>
<reference evidence="4" key="1">
    <citation type="submission" date="2016-11" db="EMBL/GenBank/DDBJ databases">
        <authorList>
            <person name="Varghese N."/>
            <person name="Submissions S."/>
        </authorList>
    </citation>
    <scope>NUCLEOTIDE SEQUENCE [LARGE SCALE GENOMIC DNA]</scope>
    <source>
        <strain evidence="4">UWOS</strain>
    </source>
</reference>
<keyword evidence="4" id="KW-1185">Reference proteome</keyword>
<dbReference type="Proteomes" id="UP000184275">
    <property type="component" value="Unassembled WGS sequence"/>
</dbReference>
<dbReference type="RefSeq" id="WP_073305182.1">
    <property type="nucleotide sequence ID" value="NZ_FRAW01000024.1"/>
</dbReference>
<dbReference type="SUPFAM" id="SSF52540">
    <property type="entry name" value="P-loop containing nucleoside triphosphate hydrolases"/>
    <property type="match status" value="1"/>
</dbReference>
<evidence type="ECO:0008006" key="5">
    <source>
        <dbReference type="Google" id="ProtNLM"/>
    </source>
</evidence>
<feature type="domain" description="AAA" evidence="1">
    <location>
        <begin position="18"/>
        <end position="133"/>
    </location>
</feature>
<evidence type="ECO:0000313" key="4">
    <source>
        <dbReference type="Proteomes" id="UP000184275"/>
    </source>
</evidence>